<name>A0AAX2RRE2_BURCE</name>
<evidence type="ECO:0000313" key="1">
    <source>
        <dbReference type="EMBL" id="TEU47511.1"/>
    </source>
</evidence>
<evidence type="ECO:0000313" key="2">
    <source>
        <dbReference type="Proteomes" id="UP000298234"/>
    </source>
</evidence>
<proteinExistence type="predicted"/>
<organism evidence="1 2">
    <name type="scientific">Burkholderia cepacia</name>
    <name type="common">Pseudomonas cepacia</name>
    <dbReference type="NCBI Taxonomy" id="292"/>
    <lineage>
        <taxon>Bacteria</taxon>
        <taxon>Pseudomonadati</taxon>
        <taxon>Pseudomonadota</taxon>
        <taxon>Betaproteobacteria</taxon>
        <taxon>Burkholderiales</taxon>
        <taxon>Burkholderiaceae</taxon>
        <taxon>Burkholderia</taxon>
        <taxon>Burkholderia cepacia complex</taxon>
    </lineage>
</organism>
<protein>
    <recommendedName>
        <fullName evidence="3">Immunity protein 30 domain-containing protein</fullName>
    </recommendedName>
</protein>
<dbReference type="RefSeq" id="WP_134256220.1">
    <property type="nucleotide sequence ID" value="NZ_SNSG01000013.1"/>
</dbReference>
<reference evidence="1 2" key="1">
    <citation type="submission" date="2019-03" db="EMBL/GenBank/DDBJ databases">
        <title>Burkholderia cepacia outbreak.</title>
        <authorList>
            <person name="Farzana R."/>
            <person name="Walsh T.R."/>
        </authorList>
    </citation>
    <scope>NUCLEOTIDE SEQUENCE [LARGE SCALE GENOMIC DNA]</scope>
    <source>
        <strain evidence="2">d13</strain>
    </source>
</reference>
<sequence>MNTIYTDRFQDADLVAAVAALIDLARDYEPDVRGSEREPDFDTRVCIDRVCFLLNDSQLTISDPKPLVDAVRATLRYPANWVTPLLAAVEARAPGLMLQLISDTAVGERADLIRRINILEWMLPTERLDSLVIALAEYRSTHPVYFD</sequence>
<dbReference type="AlphaFoldDB" id="A0AAX2RRE2"/>
<comment type="caution">
    <text evidence="1">The sequence shown here is derived from an EMBL/GenBank/DDBJ whole genome shotgun (WGS) entry which is preliminary data.</text>
</comment>
<dbReference type="Proteomes" id="UP000298234">
    <property type="component" value="Unassembled WGS sequence"/>
</dbReference>
<accession>A0AAX2RRE2</accession>
<gene>
    <name evidence="1" type="ORF">E3D37_16025</name>
</gene>
<evidence type="ECO:0008006" key="3">
    <source>
        <dbReference type="Google" id="ProtNLM"/>
    </source>
</evidence>
<dbReference type="EMBL" id="SNSQ01000016">
    <property type="protein sequence ID" value="TEU47511.1"/>
    <property type="molecule type" value="Genomic_DNA"/>
</dbReference>